<feature type="domain" description="HTH cro/C1-type" evidence="1">
    <location>
        <begin position="7"/>
        <end position="35"/>
    </location>
</feature>
<comment type="caution">
    <text evidence="2">The sequence shown here is derived from an EMBL/GenBank/DDBJ whole genome shotgun (WGS) entry which is preliminary data.</text>
</comment>
<sequence length="107" mass="11993">MSFANCSRIEKGVVAPRFQRLELIAEVLGCTVSELFVCKNEEVAAKISVIEDVLLRLPQDVRSEVLQVILNLLYSFQKLLPVCSMQAEKESQRAEQNRVMVGKPPSS</sequence>
<organism evidence="2 3">
    <name type="scientific">Desulfovibrio legallii</name>
    <dbReference type="NCBI Taxonomy" id="571438"/>
    <lineage>
        <taxon>Bacteria</taxon>
        <taxon>Pseudomonadati</taxon>
        <taxon>Thermodesulfobacteriota</taxon>
        <taxon>Desulfovibrionia</taxon>
        <taxon>Desulfovibrionales</taxon>
        <taxon>Desulfovibrionaceae</taxon>
        <taxon>Desulfovibrio</taxon>
    </lineage>
</organism>
<protein>
    <submittedName>
        <fullName evidence="2">XRE family transcriptional regulator</fullName>
    </submittedName>
</protein>
<dbReference type="CDD" id="cd00093">
    <property type="entry name" value="HTH_XRE"/>
    <property type="match status" value="1"/>
</dbReference>
<reference evidence="2 3" key="1">
    <citation type="submission" date="2018-12" db="EMBL/GenBank/DDBJ databases">
        <title>First genome draft of Desulfovibrio legallis sp. nov.</title>
        <authorList>
            <person name="Ben Dhia O."/>
            <person name="Najjari A."/>
            <person name="Ferjani R."/>
            <person name="Fhoula I."/>
            <person name="Fardeau M.-L."/>
            <person name="Boudabbous A."/>
            <person name="Ouzari H.I."/>
        </authorList>
    </citation>
    <scope>NUCLEOTIDE SEQUENCE [LARGE SCALE GENOMIC DNA]</scope>
    <source>
        <strain evidence="2 3">H1T</strain>
    </source>
</reference>
<evidence type="ECO:0000313" key="2">
    <source>
        <dbReference type="EMBL" id="TBH79944.1"/>
    </source>
</evidence>
<dbReference type="InterPro" id="IPR001387">
    <property type="entry name" value="Cro/C1-type_HTH"/>
</dbReference>
<proteinExistence type="predicted"/>
<dbReference type="InterPro" id="IPR010982">
    <property type="entry name" value="Lambda_DNA-bd_dom_sf"/>
</dbReference>
<dbReference type="Pfam" id="PF01381">
    <property type="entry name" value="HTH_3"/>
    <property type="match status" value="1"/>
</dbReference>
<dbReference type="PROSITE" id="PS50943">
    <property type="entry name" value="HTH_CROC1"/>
    <property type="match status" value="1"/>
</dbReference>
<evidence type="ECO:0000259" key="1">
    <source>
        <dbReference type="PROSITE" id="PS50943"/>
    </source>
</evidence>
<evidence type="ECO:0000313" key="3">
    <source>
        <dbReference type="Proteomes" id="UP000292919"/>
    </source>
</evidence>
<dbReference type="Gene3D" id="1.10.260.40">
    <property type="entry name" value="lambda repressor-like DNA-binding domains"/>
    <property type="match status" value="1"/>
</dbReference>
<keyword evidence="3" id="KW-1185">Reference proteome</keyword>
<dbReference type="AlphaFoldDB" id="A0A6H3FC46"/>
<dbReference type="Proteomes" id="UP000292919">
    <property type="component" value="Unassembled WGS sequence"/>
</dbReference>
<accession>A0A6H3FC46</accession>
<gene>
    <name evidence="2" type="ORF">EB812_06585</name>
</gene>
<dbReference type="RefSeq" id="WP_118229107.1">
    <property type="nucleotide sequence ID" value="NZ_JAQDZC010000076.1"/>
</dbReference>
<name>A0A6H3FC46_9BACT</name>
<dbReference type="SUPFAM" id="SSF47413">
    <property type="entry name" value="lambda repressor-like DNA-binding domains"/>
    <property type="match status" value="1"/>
</dbReference>
<dbReference type="EMBL" id="SIXC01000006">
    <property type="protein sequence ID" value="TBH79944.1"/>
    <property type="molecule type" value="Genomic_DNA"/>
</dbReference>
<dbReference type="GO" id="GO:0003677">
    <property type="term" value="F:DNA binding"/>
    <property type="evidence" value="ECO:0007669"/>
    <property type="project" value="InterPro"/>
</dbReference>